<feature type="coiled-coil region" evidence="1">
    <location>
        <begin position="353"/>
        <end position="433"/>
    </location>
</feature>
<proteinExistence type="predicted"/>
<evidence type="ECO:0000313" key="3">
    <source>
        <dbReference type="EMBL" id="CAL4114921.1"/>
    </source>
</evidence>
<dbReference type="AlphaFoldDB" id="A0AAV2R6P7"/>
<dbReference type="GO" id="GO:0005813">
    <property type="term" value="C:centrosome"/>
    <property type="evidence" value="ECO:0007669"/>
    <property type="project" value="TreeGrafter"/>
</dbReference>
<gene>
    <name evidence="3" type="ORF">MNOR_LOCUS20549</name>
</gene>
<dbReference type="PANTHER" id="PTHR31075">
    <property type="entry name" value="CENTROSOMAL PROTEIN OF 85 KDA"/>
    <property type="match status" value="1"/>
</dbReference>
<feature type="coiled-coil region" evidence="1">
    <location>
        <begin position="492"/>
        <end position="526"/>
    </location>
</feature>
<dbReference type="Proteomes" id="UP001497623">
    <property type="component" value="Unassembled WGS sequence"/>
</dbReference>
<evidence type="ECO:0000313" key="4">
    <source>
        <dbReference type="Proteomes" id="UP001497623"/>
    </source>
</evidence>
<comment type="caution">
    <text evidence="3">The sequence shown here is derived from an EMBL/GenBank/DDBJ whole genome shotgun (WGS) entry which is preliminary data.</text>
</comment>
<accession>A0AAV2R6P7</accession>
<name>A0AAV2R6P7_MEGNR</name>
<dbReference type="EMBL" id="CAXKWB010015952">
    <property type="protein sequence ID" value="CAL4114921.1"/>
    <property type="molecule type" value="Genomic_DNA"/>
</dbReference>
<reference evidence="3 4" key="1">
    <citation type="submission" date="2024-05" db="EMBL/GenBank/DDBJ databases">
        <authorList>
            <person name="Wallberg A."/>
        </authorList>
    </citation>
    <scope>NUCLEOTIDE SEQUENCE [LARGE SCALE GENOMIC DNA]</scope>
</reference>
<dbReference type="PANTHER" id="PTHR31075:SF4">
    <property type="entry name" value="CENTROSOMAL PROTEIN OF 85 KDA"/>
    <property type="match status" value="1"/>
</dbReference>
<feature type="coiled-coil region" evidence="1">
    <location>
        <begin position="286"/>
        <end position="323"/>
    </location>
</feature>
<dbReference type="InterPro" id="IPR040210">
    <property type="entry name" value="Cep85/Cep85L"/>
</dbReference>
<evidence type="ECO:0000256" key="2">
    <source>
        <dbReference type="SAM" id="MobiDB-lite"/>
    </source>
</evidence>
<organism evidence="3 4">
    <name type="scientific">Meganyctiphanes norvegica</name>
    <name type="common">Northern krill</name>
    <name type="synonym">Thysanopoda norvegica</name>
    <dbReference type="NCBI Taxonomy" id="48144"/>
    <lineage>
        <taxon>Eukaryota</taxon>
        <taxon>Metazoa</taxon>
        <taxon>Ecdysozoa</taxon>
        <taxon>Arthropoda</taxon>
        <taxon>Crustacea</taxon>
        <taxon>Multicrustacea</taxon>
        <taxon>Malacostraca</taxon>
        <taxon>Eumalacostraca</taxon>
        <taxon>Eucarida</taxon>
        <taxon>Euphausiacea</taxon>
        <taxon>Euphausiidae</taxon>
        <taxon>Meganyctiphanes</taxon>
    </lineage>
</organism>
<keyword evidence="1" id="KW-0175">Coiled coil</keyword>
<sequence length="533" mass="60585">MEEKSRNSGDWTTPRLSSRRFGCAVKETTLQHAAEDIYSQDHQGGYLSSRMRGCSEEKALADVPAARIRPRLIGSWRNNNSNLSDSITSRSTESLLEYHATSSYTSQTTMRMSPGSPSGRVVGVRPVTGRVSPDYRDREIENLQHQIQNIQLRLSNQDSPPGGYSALFHEKCQLEEKLGSTEYELDQLQQAYQNLKKQNAITEEALVSKVSDLEKKFSYERDSHRKLQGKVTLLEDYLHSLPTEEEHRQLQTSLQQATSQVQHMTSKNQHLAHQIRQFTAKESQHAADLESLKQEKEDLLVKLKVTENVVKSIERQREEAQEKGQHNTQDLLWQIDRLNMDNIAARKLLDYRKKKLESLREEMTKQETALQDEMNKLQENEDHLSDKIAALEHDLTFQKGKMNEYSEKLEKSREKAAKTANKLESALEQLKSGEQMSHVLSELLSHMSAAVGQLQDLVTVSLQLSSGQTPDLSLLLSTPEPPSSYPCGSITVQLVEGKLQQVKHVLKQLQEVRSNMQEQQAQHLAANMSCAQM</sequence>
<evidence type="ECO:0000256" key="1">
    <source>
        <dbReference type="SAM" id="Coils"/>
    </source>
</evidence>
<keyword evidence="4" id="KW-1185">Reference proteome</keyword>
<feature type="compositionally biased region" description="Low complexity" evidence="2">
    <location>
        <begin position="113"/>
        <end position="132"/>
    </location>
</feature>
<feature type="coiled-coil region" evidence="1">
    <location>
        <begin position="178"/>
        <end position="205"/>
    </location>
</feature>
<protein>
    <submittedName>
        <fullName evidence="3">Uncharacterized protein</fullName>
    </submittedName>
</protein>
<feature type="region of interest" description="Disordered" evidence="2">
    <location>
        <begin position="106"/>
        <end position="132"/>
    </location>
</feature>